<dbReference type="Proteomes" id="UP001603978">
    <property type="component" value="Unassembled WGS sequence"/>
</dbReference>
<feature type="transmembrane region" description="Helical" evidence="1">
    <location>
        <begin position="33"/>
        <end position="53"/>
    </location>
</feature>
<comment type="caution">
    <text evidence="2">The sequence shown here is derived from an EMBL/GenBank/DDBJ whole genome shotgun (WGS) entry which is preliminary data.</text>
</comment>
<gene>
    <name evidence="2" type="ORF">ACFLIM_32900</name>
</gene>
<name>A0ABW7AKY1_9ACTN</name>
<reference evidence="2 3" key="1">
    <citation type="submission" date="2024-10" db="EMBL/GenBank/DDBJ databases">
        <authorList>
            <person name="Topkara A.R."/>
            <person name="Saygin H."/>
        </authorList>
    </citation>
    <scope>NUCLEOTIDE SEQUENCE [LARGE SCALE GENOMIC DNA]</scope>
    <source>
        <strain evidence="2 3">M3C6</strain>
    </source>
</reference>
<dbReference type="EMBL" id="JBICRM010000025">
    <property type="protein sequence ID" value="MFG1708018.1"/>
    <property type="molecule type" value="Genomic_DNA"/>
</dbReference>
<evidence type="ECO:0000313" key="2">
    <source>
        <dbReference type="EMBL" id="MFG1708018.1"/>
    </source>
</evidence>
<organism evidence="2 3">
    <name type="scientific">Nonomuraea marmarensis</name>
    <dbReference type="NCBI Taxonomy" id="3351344"/>
    <lineage>
        <taxon>Bacteria</taxon>
        <taxon>Bacillati</taxon>
        <taxon>Actinomycetota</taxon>
        <taxon>Actinomycetes</taxon>
        <taxon>Streptosporangiales</taxon>
        <taxon>Streptosporangiaceae</taxon>
        <taxon>Nonomuraea</taxon>
    </lineage>
</organism>
<keyword evidence="1" id="KW-0812">Transmembrane</keyword>
<protein>
    <recommendedName>
        <fullName evidence="4">ABC transporter permease</fullName>
    </recommendedName>
</protein>
<keyword evidence="1" id="KW-0472">Membrane</keyword>
<keyword evidence="3" id="KW-1185">Reference proteome</keyword>
<evidence type="ECO:0008006" key="4">
    <source>
        <dbReference type="Google" id="ProtNLM"/>
    </source>
</evidence>
<accession>A0ABW7AKY1</accession>
<sequence>MARPKRTHTMTPAHGACNQATSGWRRAILATPVVMLIAVILAIVGIASLLHWVGPD</sequence>
<proteinExistence type="predicted"/>
<keyword evidence="1" id="KW-1133">Transmembrane helix</keyword>
<dbReference type="RefSeq" id="WP_393172169.1">
    <property type="nucleotide sequence ID" value="NZ_JBICRM010000025.1"/>
</dbReference>
<evidence type="ECO:0000313" key="3">
    <source>
        <dbReference type="Proteomes" id="UP001603978"/>
    </source>
</evidence>
<evidence type="ECO:0000256" key="1">
    <source>
        <dbReference type="SAM" id="Phobius"/>
    </source>
</evidence>